<dbReference type="AlphaFoldDB" id="A0AAD8HNI4"/>
<dbReference type="InterPro" id="IPR012340">
    <property type="entry name" value="NA-bd_OB-fold"/>
</dbReference>
<evidence type="ECO:0000256" key="1">
    <source>
        <dbReference type="ARBA" id="ARBA00005690"/>
    </source>
</evidence>
<proteinExistence type="inferred from homology"/>
<feature type="region of interest" description="Disordered" evidence="6">
    <location>
        <begin position="273"/>
        <end position="296"/>
    </location>
</feature>
<dbReference type="EMBL" id="JAUIZM010000008">
    <property type="protein sequence ID" value="KAK1370449.1"/>
    <property type="molecule type" value="Genomic_DNA"/>
</dbReference>
<evidence type="ECO:0000313" key="8">
    <source>
        <dbReference type="EMBL" id="KAK1370449.1"/>
    </source>
</evidence>
<dbReference type="GO" id="GO:0003677">
    <property type="term" value="F:DNA binding"/>
    <property type="evidence" value="ECO:0007669"/>
    <property type="project" value="UniProtKB-KW"/>
</dbReference>
<dbReference type="Proteomes" id="UP001237642">
    <property type="component" value="Unassembled WGS sequence"/>
</dbReference>
<dbReference type="PANTHER" id="PTHR47165:SF4">
    <property type="entry name" value="OS03G0429900 PROTEIN"/>
    <property type="match status" value="1"/>
</dbReference>
<evidence type="ECO:0000256" key="6">
    <source>
        <dbReference type="SAM" id="MobiDB-lite"/>
    </source>
</evidence>
<keyword evidence="5" id="KW-0238">DNA-binding</keyword>
<keyword evidence="4" id="KW-0862">Zinc</keyword>
<keyword evidence="3" id="KW-0863">Zinc-finger</keyword>
<dbReference type="CDD" id="cd04476">
    <property type="entry name" value="RPA1_DBD_C"/>
    <property type="match status" value="1"/>
</dbReference>
<dbReference type="GO" id="GO:0008270">
    <property type="term" value="F:zinc ion binding"/>
    <property type="evidence" value="ECO:0007669"/>
    <property type="project" value="UniProtKB-KW"/>
</dbReference>
<evidence type="ECO:0000259" key="7">
    <source>
        <dbReference type="Pfam" id="PF08646"/>
    </source>
</evidence>
<evidence type="ECO:0000313" key="9">
    <source>
        <dbReference type="Proteomes" id="UP001237642"/>
    </source>
</evidence>
<evidence type="ECO:0000256" key="5">
    <source>
        <dbReference type="ARBA" id="ARBA00023125"/>
    </source>
</evidence>
<reference evidence="8" key="1">
    <citation type="submission" date="2023-02" db="EMBL/GenBank/DDBJ databases">
        <title>Genome of toxic invasive species Heracleum sosnowskyi carries increased number of genes despite the absence of recent whole-genome duplications.</title>
        <authorList>
            <person name="Schelkunov M."/>
            <person name="Shtratnikova V."/>
            <person name="Makarenko M."/>
            <person name="Klepikova A."/>
            <person name="Omelchenko D."/>
            <person name="Novikova G."/>
            <person name="Obukhova E."/>
            <person name="Bogdanov V."/>
            <person name="Penin A."/>
            <person name="Logacheva M."/>
        </authorList>
    </citation>
    <scope>NUCLEOTIDE SEQUENCE</scope>
    <source>
        <strain evidence="8">Hsosn_3</strain>
        <tissue evidence="8">Leaf</tissue>
    </source>
</reference>
<dbReference type="Pfam" id="PF08646">
    <property type="entry name" value="Rep_fac-A_C"/>
    <property type="match status" value="1"/>
</dbReference>
<keyword evidence="9" id="KW-1185">Reference proteome</keyword>
<comment type="caution">
    <text evidence="8">The sequence shown here is derived from an EMBL/GenBank/DDBJ whole genome shotgun (WGS) entry which is preliminary data.</text>
</comment>
<evidence type="ECO:0000256" key="4">
    <source>
        <dbReference type="ARBA" id="ARBA00022833"/>
    </source>
</evidence>
<gene>
    <name evidence="8" type="ORF">POM88_036541</name>
</gene>
<feature type="domain" description="Replication factor A C-terminal" evidence="7">
    <location>
        <begin position="139"/>
        <end position="257"/>
    </location>
</feature>
<dbReference type="PANTHER" id="PTHR47165">
    <property type="entry name" value="OS03G0429900 PROTEIN"/>
    <property type="match status" value="1"/>
</dbReference>
<dbReference type="InterPro" id="IPR013955">
    <property type="entry name" value="Rep_factor-A_C"/>
</dbReference>
<sequence>MSPYTMLSALTPHSESASLLNVASLVGDVKSLIDVIGMVSSYGQLEKRSNGAEKLDVVLNNAGASLSSTDATMSYFNIDYTPLHNLKHDISNASGTTVHTLPPPTLKHFVTADENDTQELCIKSILAAEIPDGKDLLRFHCKAKISGIIDGNGWYYICCSKCARAVKQVEGKYYCANCVEESSAYTQRYRVVIHVDDVSGSTSFTLFNKEAEQLIGIPLQKIMTEIKETDDVTQIPPAIKNLVGKVCTFQIKVTKYNITHACEEYTVTRVLESSPLPNTEGDNDSVATMNKKQRTS</sequence>
<accession>A0AAD8HNI4</accession>
<evidence type="ECO:0000256" key="2">
    <source>
        <dbReference type="ARBA" id="ARBA00022723"/>
    </source>
</evidence>
<dbReference type="Gene3D" id="2.40.50.140">
    <property type="entry name" value="Nucleic acid-binding proteins"/>
    <property type="match status" value="1"/>
</dbReference>
<protein>
    <recommendedName>
        <fullName evidence="7">Replication factor A C-terminal domain-containing protein</fullName>
    </recommendedName>
</protein>
<dbReference type="SUPFAM" id="SSF50249">
    <property type="entry name" value="Nucleic acid-binding proteins"/>
    <property type="match status" value="1"/>
</dbReference>
<name>A0AAD8HNI4_9APIA</name>
<evidence type="ECO:0000256" key="3">
    <source>
        <dbReference type="ARBA" id="ARBA00022771"/>
    </source>
</evidence>
<comment type="similarity">
    <text evidence="1">Belongs to the replication factor A protein 1 family.</text>
</comment>
<dbReference type="InterPro" id="IPR047192">
    <property type="entry name" value="Euk_RPA1_DBD_C"/>
</dbReference>
<keyword evidence="2" id="KW-0479">Metal-binding</keyword>
<reference evidence="8" key="2">
    <citation type="submission" date="2023-05" db="EMBL/GenBank/DDBJ databases">
        <authorList>
            <person name="Schelkunov M.I."/>
        </authorList>
    </citation>
    <scope>NUCLEOTIDE SEQUENCE</scope>
    <source>
        <strain evidence="8">Hsosn_3</strain>
        <tissue evidence="8">Leaf</tissue>
    </source>
</reference>
<organism evidence="8 9">
    <name type="scientific">Heracleum sosnowskyi</name>
    <dbReference type="NCBI Taxonomy" id="360622"/>
    <lineage>
        <taxon>Eukaryota</taxon>
        <taxon>Viridiplantae</taxon>
        <taxon>Streptophyta</taxon>
        <taxon>Embryophyta</taxon>
        <taxon>Tracheophyta</taxon>
        <taxon>Spermatophyta</taxon>
        <taxon>Magnoliopsida</taxon>
        <taxon>eudicotyledons</taxon>
        <taxon>Gunneridae</taxon>
        <taxon>Pentapetalae</taxon>
        <taxon>asterids</taxon>
        <taxon>campanulids</taxon>
        <taxon>Apiales</taxon>
        <taxon>Apiaceae</taxon>
        <taxon>Apioideae</taxon>
        <taxon>apioid superclade</taxon>
        <taxon>Tordylieae</taxon>
        <taxon>Tordyliinae</taxon>
        <taxon>Heracleum</taxon>
    </lineage>
</organism>